<keyword evidence="3 6" id="KW-0378">Hydrolase</keyword>
<feature type="transmembrane region" description="Helical" evidence="7">
    <location>
        <begin position="285"/>
        <end position="306"/>
    </location>
</feature>
<organism evidence="9 10">
    <name type="scientific">Catenulispora yoronensis</name>
    <dbReference type="NCBI Taxonomy" id="450799"/>
    <lineage>
        <taxon>Bacteria</taxon>
        <taxon>Bacillati</taxon>
        <taxon>Actinomycetota</taxon>
        <taxon>Actinomycetes</taxon>
        <taxon>Catenulisporales</taxon>
        <taxon>Catenulisporaceae</taxon>
        <taxon>Catenulispora</taxon>
    </lineage>
</organism>
<evidence type="ECO:0000256" key="1">
    <source>
        <dbReference type="ARBA" id="ARBA00022670"/>
    </source>
</evidence>
<feature type="domain" description="Peptidase M48" evidence="8">
    <location>
        <begin position="118"/>
        <end position="195"/>
    </location>
</feature>
<dbReference type="EMBL" id="BAAAQN010000004">
    <property type="protein sequence ID" value="GAA2016278.1"/>
    <property type="molecule type" value="Genomic_DNA"/>
</dbReference>
<feature type="transmembrane region" description="Helical" evidence="7">
    <location>
        <begin position="93"/>
        <end position="116"/>
    </location>
</feature>
<keyword evidence="1 6" id="KW-0645">Protease</keyword>
<comment type="cofactor">
    <cofactor evidence="6">
        <name>Zn(2+)</name>
        <dbReference type="ChEBI" id="CHEBI:29105"/>
    </cofactor>
    <text evidence="6">Binds 1 zinc ion per subunit.</text>
</comment>
<evidence type="ECO:0000256" key="2">
    <source>
        <dbReference type="ARBA" id="ARBA00022723"/>
    </source>
</evidence>
<dbReference type="PANTHER" id="PTHR34978:SF3">
    <property type="entry name" value="SLR0241 PROTEIN"/>
    <property type="match status" value="1"/>
</dbReference>
<feature type="transmembrane region" description="Helical" evidence="7">
    <location>
        <begin position="6"/>
        <end position="22"/>
    </location>
</feature>
<keyword evidence="7" id="KW-1133">Transmembrane helix</keyword>
<gene>
    <name evidence="9" type="ORF">GCM10009839_09730</name>
</gene>
<accession>A0ABN2TP78</accession>
<feature type="transmembrane region" description="Helical" evidence="7">
    <location>
        <begin position="34"/>
        <end position="62"/>
    </location>
</feature>
<dbReference type="Pfam" id="PF01435">
    <property type="entry name" value="Peptidase_M48"/>
    <property type="match status" value="1"/>
</dbReference>
<comment type="caution">
    <text evidence="9">The sequence shown here is derived from an EMBL/GenBank/DDBJ whole genome shotgun (WGS) entry which is preliminary data.</text>
</comment>
<evidence type="ECO:0000256" key="6">
    <source>
        <dbReference type="RuleBase" id="RU003983"/>
    </source>
</evidence>
<dbReference type="RefSeq" id="WP_344664267.1">
    <property type="nucleotide sequence ID" value="NZ_BAAAQN010000004.1"/>
</dbReference>
<dbReference type="InterPro" id="IPR001915">
    <property type="entry name" value="Peptidase_M48"/>
</dbReference>
<dbReference type="Proteomes" id="UP001500751">
    <property type="component" value="Unassembled WGS sequence"/>
</dbReference>
<sequence>MIAALILSGYAALVALAAPVLLRRYWPADRLPRLTLALLPVLTCSFLVAAVTSGLAVAVTLLSGLSELDPALDACVDQLPLADTPTGALLGRLALAVSAGLVLRTLYCLVTTFATARRRQAGHARMLRMLAVRDERLGVLVLDHPAPACYCLPGGDIVITSGALSRLDGPQLEAVLQHERAHLSGRHHLIIALATAVRRTVPRVRLLSYAEAETRRLVELIADDAAVARTGARTVVAALAAIGTGHAEPPEATLGIGSSPLLTRVQRLLGLDRALSRRGRIASRAAVGVLALLPVLLLTISARSLLRECPPDPDDAGRPGAAVVRVVTR</sequence>
<name>A0ABN2TP78_9ACTN</name>
<comment type="similarity">
    <text evidence="6">Belongs to the peptidase M48 family.</text>
</comment>
<evidence type="ECO:0000256" key="5">
    <source>
        <dbReference type="ARBA" id="ARBA00023049"/>
    </source>
</evidence>
<evidence type="ECO:0000256" key="4">
    <source>
        <dbReference type="ARBA" id="ARBA00022833"/>
    </source>
</evidence>
<reference evidence="10" key="1">
    <citation type="journal article" date="2019" name="Int. J. Syst. Evol. Microbiol.">
        <title>The Global Catalogue of Microorganisms (GCM) 10K type strain sequencing project: providing services to taxonomists for standard genome sequencing and annotation.</title>
        <authorList>
            <consortium name="The Broad Institute Genomics Platform"/>
            <consortium name="The Broad Institute Genome Sequencing Center for Infectious Disease"/>
            <person name="Wu L."/>
            <person name="Ma J."/>
        </authorList>
    </citation>
    <scope>NUCLEOTIDE SEQUENCE [LARGE SCALE GENOMIC DNA]</scope>
    <source>
        <strain evidence="10">JCM 16014</strain>
    </source>
</reference>
<keyword evidence="2" id="KW-0479">Metal-binding</keyword>
<evidence type="ECO:0000256" key="3">
    <source>
        <dbReference type="ARBA" id="ARBA00022801"/>
    </source>
</evidence>
<dbReference type="PANTHER" id="PTHR34978">
    <property type="entry name" value="POSSIBLE SENSOR-TRANSDUCER PROTEIN BLAR"/>
    <property type="match status" value="1"/>
</dbReference>
<dbReference type="Gene3D" id="3.30.2010.10">
    <property type="entry name" value="Metalloproteases ('zincins'), catalytic domain"/>
    <property type="match status" value="1"/>
</dbReference>
<keyword evidence="7" id="KW-0472">Membrane</keyword>
<dbReference type="CDD" id="cd07326">
    <property type="entry name" value="M56_BlaR1_MecR1_like"/>
    <property type="match status" value="1"/>
</dbReference>
<dbReference type="InterPro" id="IPR052173">
    <property type="entry name" value="Beta-lactam_resp_regulator"/>
</dbReference>
<evidence type="ECO:0000259" key="8">
    <source>
        <dbReference type="Pfam" id="PF01435"/>
    </source>
</evidence>
<evidence type="ECO:0000313" key="10">
    <source>
        <dbReference type="Proteomes" id="UP001500751"/>
    </source>
</evidence>
<keyword evidence="10" id="KW-1185">Reference proteome</keyword>
<keyword evidence="5 6" id="KW-0482">Metalloprotease</keyword>
<keyword evidence="4 6" id="KW-0862">Zinc</keyword>
<evidence type="ECO:0000256" key="7">
    <source>
        <dbReference type="SAM" id="Phobius"/>
    </source>
</evidence>
<keyword evidence="7" id="KW-0812">Transmembrane</keyword>
<protein>
    <submittedName>
        <fullName evidence="9">M56 family metallopeptidase</fullName>
    </submittedName>
</protein>
<evidence type="ECO:0000313" key="9">
    <source>
        <dbReference type="EMBL" id="GAA2016278.1"/>
    </source>
</evidence>
<proteinExistence type="inferred from homology"/>